<proteinExistence type="predicted"/>
<accession>A0A5B0EDG2</accession>
<sequence length="246" mass="25833">MTVTTQKGAPMETGRTASTMRVALREVRECAYRTLMAKGASNAEAQAAARQVLFAEVHYGTGLAALASWLRKGSWTLGALSYTRTETPEGKRYAVDPGSSCHALVHGVLLVDVASSGVGSEVLCNAVNHDSHLLDEALLNAAQVSGHTVVHRSAGASNRTTFATPDGELGTGFSSDAVIAPRTAPEAPYGSRFYTVDSAPQGDFVRCTEAERAARRVDLAHSGIQVDSAIWAELRAVAAGYLVGEA</sequence>
<dbReference type="EMBL" id="VOBL01000008">
    <property type="protein sequence ID" value="KAA0977084.1"/>
    <property type="molecule type" value="Genomic_DNA"/>
</dbReference>
<dbReference type="OrthoDB" id="9936745at2"/>
<dbReference type="Proteomes" id="UP000323856">
    <property type="component" value="Unassembled WGS sequence"/>
</dbReference>
<gene>
    <name evidence="1" type="ORF">FQ154_09260</name>
</gene>
<comment type="caution">
    <text evidence="1">The sequence shown here is derived from an EMBL/GenBank/DDBJ whole genome shotgun (WGS) entry which is preliminary data.</text>
</comment>
<organism evidence="1 2">
    <name type="scientific">Paeniglutamicibacter gangotriensis</name>
    <dbReference type="NCBI Taxonomy" id="254787"/>
    <lineage>
        <taxon>Bacteria</taxon>
        <taxon>Bacillati</taxon>
        <taxon>Actinomycetota</taxon>
        <taxon>Actinomycetes</taxon>
        <taxon>Micrococcales</taxon>
        <taxon>Micrococcaceae</taxon>
        <taxon>Paeniglutamicibacter</taxon>
    </lineage>
</organism>
<evidence type="ECO:0000313" key="2">
    <source>
        <dbReference type="Proteomes" id="UP000323856"/>
    </source>
</evidence>
<dbReference type="RefSeq" id="WP_149619468.1">
    <property type="nucleotide sequence ID" value="NZ_VOBL01000008.1"/>
</dbReference>
<evidence type="ECO:0000313" key="1">
    <source>
        <dbReference type="EMBL" id="KAA0977084.1"/>
    </source>
</evidence>
<evidence type="ECO:0008006" key="3">
    <source>
        <dbReference type="Google" id="ProtNLM"/>
    </source>
</evidence>
<dbReference type="AlphaFoldDB" id="A0A5B0EDG2"/>
<protein>
    <recommendedName>
        <fullName evidence="3">DUF3726 domain-containing protein</fullName>
    </recommendedName>
</protein>
<name>A0A5B0EDG2_9MICC</name>
<reference evidence="1 2" key="1">
    <citation type="submission" date="2019-07" db="EMBL/GenBank/DDBJ databases">
        <title>Analysis of the biochemical properties, biological activity and biotechnological potential of siderophores and biosurfactants produced by Antarctic psychrotolerant bacteria.</title>
        <authorList>
            <person name="Styczynski M."/>
            <person name="Krucon T."/>
            <person name="Decewicz P."/>
            <person name="Dziewit L."/>
        </authorList>
    </citation>
    <scope>NUCLEOTIDE SEQUENCE [LARGE SCALE GENOMIC DNA]</scope>
    <source>
        <strain evidence="1 2">ANT_H27</strain>
    </source>
</reference>